<evidence type="ECO:0000256" key="1">
    <source>
        <dbReference type="ARBA" id="ARBA00001946"/>
    </source>
</evidence>
<evidence type="ECO:0000256" key="4">
    <source>
        <dbReference type="ARBA" id="ARBA00022842"/>
    </source>
</evidence>
<evidence type="ECO:0000313" key="7">
    <source>
        <dbReference type="EMBL" id="MBL4919230.1"/>
    </source>
</evidence>
<keyword evidence="3 5" id="KW-0479">Metal-binding</keyword>
<dbReference type="PANTHER" id="PTHR32308">
    <property type="entry name" value="LYASE BETA SUBUNIT, PUTATIVE (AFU_ORTHOLOGUE AFUA_4G13030)-RELATED"/>
    <property type="match status" value="1"/>
</dbReference>
<keyword evidence="8" id="KW-1185">Reference proteome</keyword>
<dbReference type="PANTHER" id="PTHR32308:SF0">
    <property type="entry name" value="HPCH_HPAI ALDOLASE_CITRATE LYASE DOMAIN-CONTAINING PROTEIN"/>
    <property type="match status" value="1"/>
</dbReference>
<dbReference type="AlphaFoldDB" id="A0A8K0Y1E6"/>
<protein>
    <recommendedName>
        <fullName evidence="6">HpcH/HpaI aldolase/citrate lyase domain-containing protein</fullName>
    </recommendedName>
</protein>
<accession>A0A8K0Y1E6</accession>
<dbReference type="GO" id="GO:0000287">
    <property type="term" value="F:magnesium ion binding"/>
    <property type="evidence" value="ECO:0007669"/>
    <property type="project" value="TreeGrafter"/>
</dbReference>
<dbReference type="InterPro" id="IPR015813">
    <property type="entry name" value="Pyrv/PenolPyrv_kinase-like_dom"/>
</dbReference>
<dbReference type="GO" id="GO:0006107">
    <property type="term" value="P:oxaloacetate metabolic process"/>
    <property type="evidence" value="ECO:0007669"/>
    <property type="project" value="TreeGrafter"/>
</dbReference>
<dbReference type="PIRSF" id="PIRSF015582">
    <property type="entry name" value="Cit_lyase_B"/>
    <property type="match status" value="1"/>
</dbReference>
<feature type="domain" description="HpcH/HpaI aldolase/citrate lyase" evidence="6">
    <location>
        <begin position="10"/>
        <end position="218"/>
    </location>
</feature>
<gene>
    <name evidence="7" type="ORF">JL811_18585</name>
</gene>
<evidence type="ECO:0000256" key="2">
    <source>
        <dbReference type="ARBA" id="ARBA00005568"/>
    </source>
</evidence>
<feature type="binding site" evidence="5">
    <location>
        <position position="153"/>
    </location>
    <ligand>
        <name>Mg(2+)</name>
        <dbReference type="ChEBI" id="CHEBI:18420"/>
    </ligand>
</feature>
<dbReference type="RefSeq" id="WP_202690212.1">
    <property type="nucleotide sequence ID" value="NZ_JAESVN010000015.1"/>
</dbReference>
<comment type="similarity">
    <text evidence="2">Belongs to the HpcH/HpaI aldolase family.</text>
</comment>
<evidence type="ECO:0000256" key="3">
    <source>
        <dbReference type="ARBA" id="ARBA00022723"/>
    </source>
</evidence>
<reference evidence="7" key="1">
    <citation type="submission" date="2021-01" db="EMBL/GenBank/DDBJ databases">
        <title>Tabrizicola alba sp. nov. a motile alkaliphilic bacterium isolated from a soda lake.</title>
        <authorList>
            <person name="Szuroczki S."/>
            <person name="Abbaszade G."/>
            <person name="Schumann P."/>
            <person name="Toth E."/>
        </authorList>
    </citation>
    <scope>NUCLEOTIDE SEQUENCE</scope>
    <source>
        <strain evidence="7">DMG-N-6</strain>
    </source>
</reference>
<keyword evidence="4 5" id="KW-0460">Magnesium</keyword>
<dbReference type="EMBL" id="JAESVN010000015">
    <property type="protein sequence ID" value="MBL4919230.1"/>
    <property type="molecule type" value="Genomic_DNA"/>
</dbReference>
<dbReference type="Gene3D" id="3.20.20.60">
    <property type="entry name" value="Phosphoenolpyruvate-binding domains"/>
    <property type="match status" value="1"/>
</dbReference>
<evidence type="ECO:0000313" key="8">
    <source>
        <dbReference type="Proteomes" id="UP000648908"/>
    </source>
</evidence>
<dbReference type="GO" id="GO:0003824">
    <property type="term" value="F:catalytic activity"/>
    <property type="evidence" value="ECO:0007669"/>
    <property type="project" value="InterPro"/>
</dbReference>
<comment type="caution">
    <text evidence="7">The sequence shown here is derived from an EMBL/GenBank/DDBJ whole genome shotgun (WGS) entry which is preliminary data.</text>
</comment>
<sequence length="287" mass="31229">MKKSKPARRSWLLVLTADDRKVQKAAECDADVLILDLSDSVPPDRKETARARIVDWFTHGHPFGNRQLVIKPNNLHSPWGPADLAAVAGLGAAGIYYPEPDSAEELQLVCNAMEAAGSEGELMALLETPRSFVNIKDLCTVRRVTTLCHAQGDLALNLGATLTDTRETLLYTASQTVLYARAYGLRSIDTILPSDLKNPALVADYIQTSKRLGFDSCSTFYAPHVPAINAAFTPAPDRVADAREIVAGYEAALADKRAAFVRGNGQWVTLHQYRQAQAVVALADQLT</sequence>
<comment type="cofactor">
    <cofactor evidence="1">
        <name>Mg(2+)</name>
        <dbReference type="ChEBI" id="CHEBI:18420"/>
    </cofactor>
</comment>
<organism evidence="7 8">
    <name type="scientific">Szabonella alba</name>
    <dbReference type="NCBI Taxonomy" id="2804194"/>
    <lineage>
        <taxon>Bacteria</taxon>
        <taxon>Pseudomonadati</taxon>
        <taxon>Pseudomonadota</taxon>
        <taxon>Alphaproteobacteria</taxon>
        <taxon>Rhodobacterales</taxon>
        <taxon>Paracoccaceae</taxon>
        <taxon>Szabonella</taxon>
    </lineage>
</organism>
<dbReference type="SUPFAM" id="SSF51621">
    <property type="entry name" value="Phosphoenolpyruvate/pyruvate domain"/>
    <property type="match status" value="1"/>
</dbReference>
<name>A0A8K0Y1E6_9RHOB</name>
<dbReference type="Pfam" id="PF03328">
    <property type="entry name" value="HpcH_HpaI"/>
    <property type="match status" value="1"/>
</dbReference>
<dbReference type="InterPro" id="IPR011206">
    <property type="entry name" value="Citrate_lyase_beta/mcl1/mcl2"/>
</dbReference>
<dbReference type="InterPro" id="IPR005000">
    <property type="entry name" value="Aldolase/citrate-lyase_domain"/>
</dbReference>
<evidence type="ECO:0000259" key="6">
    <source>
        <dbReference type="Pfam" id="PF03328"/>
    </source>
</evidence>
<proteinExistence type="inferred from homology"/>
<dbReference type="Proteomes" id="UP000648908">
    <property type="component" value="Unassembled WGS sequence"/>
</dbReference>
<feature type="binding site" evidence="5">
    <location>
        <position position="127"/>
    </location>
    <ligand>
        <name>Mg(2+)</name>
        <dbReference type="ChEBI" id="CHEBI:18420"/>
    </ligand>
</feature>
<dbReference type="InterPro" id="IPR040442">
    <property type="entry name" value="Pyrv_kinase-like_dom_sf"/>
</dbReference>
<evidence type="ECO:0000256" key="5">
    <source>
        <dbReference type="PIRSR" id="PIRSR015582-2"/>
    </source>
</evidence>